<feature type="compositionally biased region" description="Gly residues" evidence="4">
    <location>
        <begin position="110"/>
        <end position="119"/>
    </location>
</feature>
<dbReference type="InterPro" id="IPR027417">
    <property type="entry name" value="P-loop_NTPase"/>
</dbReference>
<dbReference type="PANTHER" id="PTHR11361:SF34">
    <property type="entry name" value="DNA MISMATCH REPAIR PROTEIN MSH1, MITOCHONDRIAL"/>
    <property type="match status" value="1"/>
</dbReference>
<dbReference type="Pfam" id="PF00488">
    <property type="entry name" value="MutS_V"/>
    <property type="match status" value="1"/>
</dbReference>
<dbReference type="EMBL" id="KK100323">
    <property type="protein sequence ID" value="KIZ06847.1"/>
    <property type="molecule type" value="Genomic_DNA"/>
</dbReference>
<evidence type="ECO:0000256" key="1">
    <source>
        <dbReference type="ARBA" id="ARBA00022741"/>
    </source>
</evidence>
<evidence type="ECO:0000256" key="2">
    <source>
        <dbReference type="ARBA" id="ARBA00022840"/>
    </source>
</evidence>
<evidence type="ECO:0000256" key="4">
    <source>
        <dbReference type="SAM" id="MobiDB-lite"/>
    </source>
</evidence>
<proteinExistence type="predicted"/>
<evidence type="ECO:0000313" key="7">
    <source>
        <dbReference type="Proteomes" id="UP000054498"/>
    </source>
</evidence>
<keyword evidence="1" id="KW-0547">Nucleotide-binding</keyword>
<dbReference type="GO" id="GO:0030983">
    <property type="term" value="F:mismatched DNA binding"/>
    <property type="evidence" value="ECO:0007669"/>
    <property type="project" value="InterPro"/>
</dbReference>
<gene>
    <name evidence="6" type="ORF">MNEG_1098</name>
</gene>
<dbReference type="OrthoDB" id="1729598at2759"/>
<protein>
    <recommendedName>
        <fullName evidence="5">DNA mismatch repair proteins mutS family domain-containing protein</fullName>
    </recommendedName>
</protein>
<feature type="compositionally biased region" description="Basic and acidic residues" evidence="4">
    <location>
        <begin position="97"/>
        <end position="108"/>
    </location>
</feature>
<reference evidence="6 7" key="1">
    <citation type="journal article" date="2013" name="BMC Genomics">
        <title>Reconstruction of the lipid metabolism for the microalga Monoraphidium neglectum from its genome sequence reveals characteristics suitable for biofuel production.</title>
        <authorList>
            <person name="Bogen C."/>
            <person name="Al-Dilaimi A."/>
            <person name="Albersmeier A."/>
            <person name="Wichmann J."/>
            <person name="Grundmann M."/>
            <person name="Rupp O."/>
            <person name="Lauersen K.J."/>
            <person name="Blifernez-Klassen O."/>
            <person name="Kalinowski J."/>
            <person name="Goesmann A."/>
            <person name="Mussgnug J.H."/>
            <person name="Kruse O."/>
        </authorList>
    </citation>
    <scope>NUCLEOTIDE SEQUENCE [LARGE SCALE GENOMIC DNA]</scope>
    <source>
        <strain evidence="6 7">SAG 48.87</strain>
    </source>
</reference>
<dbReference type="InterPro" id="IPR045076">
    <property type="entry name" value="MutS"/>
</dbReference>
<dbReference type="GO" id="GO:0006298">
    <property type="term" value="P:mismatch repair"/>
    <property type="evidence" value="ECO:0007669"/>
    <property type="project" value="InterPro"/>
</dbReference>
<dbReference type="RefSeq" id="XP_013905866.1">
    <property type="nucleotide sequence ID" value="XM_014050412.1"/>
</dbReference>
<dbReference type="STRING" id="145388.A0A0D2N384"/>
<organism evidence="6 7">
    <name type="scientific">Monoraphidium neglectum</name>
    <dbReference type="NCBI Taxonomy" id="145388"/>
    <lineage>
        <taxon>Eukaryota</taxon>
        <taxon>Viridiplantae</taxon>
        <taxon>Chlorophyta</taxon>
        <taxon>core chlorophytes</taxon>
        <taxon>Chlorophyceae</taxon>
        <taxon>CS clade</taxon>
        <taxon>Sphaeropleales</taxon>
        <taxon>Selenastraceae</taxon>
        <taxon>Monoraphidium</taxon>
    </lineage>
</organism>
<accession>A0A0D2N384</accession>
<dbReference type="GO" id="GO:0140664">
    <property type="term" value="F:ATP-dependent DNA damage sensor activity"/>
    <property type="evidence" value="ECO:0007669"/>
    <property type="project" value="InterPro"/>
</dbReference>
<dbReference type="Proteomes" id="UP000054498">
    <property type="component" value="Unassembled WGS sequence"/>
</dbReference>
<feature type="region of interest" description="Disordered" evidence="4">
    <location>
        <begin position="1"/>
        <end position="59"/>
    </location>
</feature>
<feature type="domain" description="DNA mismatch repair proteins mutS family" evidence="5">
    <location>
        <begin position="61"/>
        <end position="102"/>
    </location>
</feature>
<dbReference type="InterPro" id="IPR000432">
    <property type="entry name" value="DNA_mismatch_repair_MutS_C"/>
</dbReference>
<feature type="region of interest" description="Disordered" evidence="4">
    <location>
        <begin position="150"/>
        <end position="184"/>
    </location>
</feature>
<evidence type="ECO:0000256" key="3">
    <source>
        <dbReference type="ARBA" id="ARBA00023125"/>
    </source>
</evidence>
<evidence type="ECO:0000313" key="6">
    <source>
        <dbReference type="EMBL" id="KIZ06847.1"/>
    </source>
</evidence>
<dbReference type="AlphaFoldDB" id="A0A0D2N384"/>
<dbReference type="KEGG" id="mng:MNEG_1098"/>
<sequence>MAYSAAGRQDDGDACTAQQAAPRQHGSGHGLVAEAASASNCTGSRGDGGTGGHEAAQGGPPLVFLYQVRPGGAGRSFGLNVARMAGLPPPVVSRASEVARHMQQHDQARGPGGSGGAEGSGARDACGAAAQGAAVWHVLREALSGLRGLVGGSLANDSSGPQRAPGGCDRDEGGGGGVSGGEWVERTQEAARRALLHDP</sequence>
<dbReference type="PANTHER" id="PTHR11361">
    <property type="entry name" value="DNA MISMATCH REPAIR PROTEIN MUTS FAMILY MEMBER"/>
    <property type="match status" value="1"/>
</dbReference>
<keyword evidence="2" id="KW-0067">ATP-binding</keyword>
<keyword evidence="3" id="KW-0238">DNA-binding</keyword>
<dbReference type="Gene3D" id="3.40.50.300">
    <property type="entry name" value="P-loop containing nucleotide triphosphate hydrolases"/>
    <property type="match status" value="1"/>
</dbReference>
<dbReference type="GO" id="GO:0005524">
    <property type="term" value="F:ATP binding"/>
    <property type="evidence" value="ECO:0007669"/>
    <property type="project" value="UniProtKB-KW"/>
</dbReference>
<dbReference type="GeneID" id="25728196"/>
<name>A0A0D2N384_9CHLO</name>
<keyword evidence="7" id="KW-1185">Reference proteome</keyword>
<feature type="region of interest" description="Disordered" evidence="4">
    <location>
        <begin position="96"/>
        <end position="126"/>
    </location>
</feature>
<evidence type="ECO:0000259" key="5">
    <source>
        <dbReference type="Pfam" id="PF00488"/>
    </source>
</evidence>